<sequence>MLDPKCIVTMGKTDSKQSKLQFDVRRSTKLTADTAGPPEAAKQLLEELRDDMDMKMLLIAMKANLTSIEAKMGTMCTRINKMAHKLESQDGLIQEVER</sequence>
<proteinExistence type="predicted"/>
<gene>
    <name evidence="1" type="ORF">NDU88_006323</name>
</gene>
<accession>A0AAV7VPH3</accession>
<keyword evidence="2" id="KW-1185">Reference proteome</keyword>
<reference evidence="1" key="1">
    <citation type="journal article" date="2022" name="bioRxiv">
        <title>Sequencing and chromosome-scale assembly of the giantPleurodeles waltlgenome.</title>
        <authorList>
            <person name="Brown T."/>
            <person name="Elewa A."/>
            <person name="Iarovenko S."/>
            <person name="Subramanian E."/>
            <person name="Araus A.J."/>
            <person name="Petzold A."/>
            <person name="Susuki M."/>
            <person name="Suzuki K.-i.T."/>
            <person name="Hayashi T."/>
            <person name="Toyoda A."/>
            <person name="Oliveira C."/>
            <person name="Osipova E."/>
            <person name="Leigh N.D."/>
            <person name="Simon A."/>
            <person name="Yun M.H."/>
        </authorList>
    </citation>
    <scope>NUCLEOTIDE SEQUENCE</scope>
    <source>
        <strain evidence="1">20211129_DDA</strain>
        <tissue evidence="1">Liver</tissue>
    </source>
</reference>
<organism evidence="1 2">
    <name type="scientific">Pleurodeles waltl</name>
    <name type="common">Iberian ribbed newt</name>
    <dbReference type="NCBI Taxonomy" id="8319"/>
    <lineage>
        <taxon>Eukaryota</taxon>
        <taxon>Metazoa</taxon>
        <taxon>Chordata</taxon>
        <taxon>Craniata</taxon>
        <taxon>Vertebrata</taxon>
        <taxon>Euteleostomi</taxon>
        <taxon>Amphibia</taxon>
        <taxon>Batrachia</taxon>
        <taxon>Caudata</taxon>
        <taxon>Salamandroidea</taxon>
        <taxon>Salamandridae</taxon>
        <taxon>Pleurodelinae</taxon>
        <taxon>Pleurodeles</taxon>
    </lineage>
</organism>
<protein>
    <submittedName>
        <fullName evidence="1">Uncharacterized protein</fullName>
    </submittedName>
</protein>
<comment type="caution">
    <text evidence="1">The sequence shown here is derived from an EMBL/GenBank/DDBJ whole genome shotgun (WGS) entry which is preliminary data.</text>
</comment>
<dbReference type="AlphaFoldDB" id="A0AAV7VPH3"/>
<dbReference type="EMBL" id="JANPWB010000003">
    <property type="protein sequence ID" value="KAJ1202525.1"/>
    <property type="molecule type" value="Genomic_DNA"/>
</dbReference>
<name>A0AAV7VPH3_PLEWA</name>
<evidence type="ECO:0000313" key="2">
    <source>
        <dbReference type="Proteomes" id="UP001066276"/>
    </source>
</evidence>
<evidence type="ECO:0000313" key="1">
    <source>
        <dbReference type="EMBL" id="KAJ1202525.1"/>
    </source>
</evidence>
<dbReference type="Proteomes" id="UP001066276">
    <property type="component" value="Chromosome 2_1"/>
</dbReference>